<dbReference type="InterPro" id="IPR005883">
    <property type="entry name" value="PilM"/>
</dbReference>
<dbReference type="AlphaFoldDB" id="A0A2N7PQI6"/>
<evidence type="ECO:0000313" key="1">
    <source>
        <dbReference type="EMBL" id="PMP69000.1"/>
    </source>
</evidence>
<dbReference type="PANTHER" id="PTHR32432">
    <property type="entry name" value="CELL DIVISION PROTEIN FTSA-RELATED"/>
    <property type="match status" value="1"/>
</dbReference>
<dbReference type="Gene3D" id="3.30.420.40">
    <property type="match status" value="2"/>
</dbReference>
<accession>A0A2N7PQI6</accession>
<evidence type="ECO:0008006" key="3">
    <source>
        <dbReference type="Google" id="ProtNLM"/>
    </source>
</evidence>
<dbReference type="Proteomes" id="UP000235460">
    <property type="component" value="Unassembled WGS sequence"/>
</dbReference>
<dbReference type="SUPFAM" id="SSF53067">
    <property type="entry name" value="Actin-like ATPase domain"/>
    <property type="match status" value="1"/>
</dbReference>
<gene>
    <name evidence="1" type="ORF">C0190_00695</name>
</gene>
<dbReference type="InterPro" id="IPR043129">
    <property type="entry name" value="ATPase_NBD"/>
</dbReference>
<proteinExistence type="predicted"/>
<sequence length="348" mass="40086">MKFLKNFLEKFFKLSRRSYLGLDLGSYALKVAEVSLEGDRPILKGFCQAKTFETAIVNQIINDQFLLSSNLKNLFSNLNPSSRNVFLSLPFELTIFGKFSANSPELLKEIEKYINDELPYKIEEVYYSYFVIPEKNEYQIYYLASKKDNIEKIKNILSELGYSLENVDGDFVNIHNFLEYLYGPENKAVIDLGNERIKIHFSNKDAPVYTRELFNLSFKNLKTQVIEELKITTDMAERFLHNPPSDSRGKKIKELYKDFFKSLVEEINFGIEIVKSKYNFSPEVIYLVGGGAKIPGINSILFDLLNLEIRKIDIKNKIGVSENIDPKYLNTITTQGVFALAAAIKEFI</sequence>
<dbReference type="Gene3D" id="3.30.1490.300">
    <property type="match status" value="1"/>
</dbReference>
<organism evidence="1 2">
    <name type="scientific">Thermodesulfobacterium geofontis</name>
    <dbReference type="NCBI Taxonomy" id="1295609"/>
    <lineage>
        <taxon>Bacteria</taxon>
        <taxon>Pseudomonadati</taxon>
        <taxon>Thermodesulfobacteriota</taxon>
        <taxon>Thermodesulfobacteria</taxon>
        <taxon>Thermodesulfobacteriales</taxon>
        <taxon>Thermodesulfobacteriaceae</taxon>
        <taxon>Thermodesulfobacterium</taxon>
    </lineage>
</organism>
<dbReference type="Pfam" id="PF11104">
    <property type="entry name" value="PilM_2"/>
    <property type="match status" value="1"/>
</dbReference>
<reference evidence="1 2" key="1">
    <citation type="submission" date="2018-01" db="EMBL/GenBank/DDBJ databases">
        <title>Metagenomic assembled genomes from two thermal pools in the Uzon Caldera, Kamchatka, Russia.</title>
        <authorList>
            <person name="Wilkins L."/>
            <person name="Ettinger C."/>
        </authorList>
    </citation>
    <scope>NUCLEOTIDE SEQUENCE [LARGE SCALE GENOMIC DNA]</scope>
    <source>
        <strain evidence="1">ZAV-08</strain>
    </source>
</reference>
<evidence type="ECO:0000313" key="2">
    <source>
        <dbReference type="Proteomes" id="UP000235460"/>
    </source>
</evidence>
<dbReference type="PANTHER" id="PTHR32432:SF3">
    <property type="entry name" value="ETHANOLAMINE UTILIZATION PROTEIN EUTJ"/>
    <property type="match status" value="1"/>
</dbReference>
<dbReference type="InterPro" id="IPR050696">
    <property type="entry name" value="FtsA/MreB"/>
</dbReference>
<comment type="caution">
    <text evidence="1">The sequence shown here is derived from an EMBL/GenBank/DDBJ whole genome shotgun (WGS) entry which is preliminary data.</text>
</comment>
<dbReference type="EMBL" id="PNIK01000009">
    <property type="protein sequence ID" value="PMP69000.1"/>
    <property type="molecule type" value="Genomic_DNA"/>
</dbReference>
<protein>
    <recommendedName>
        <fullName evidence="3">Type IV pilus assembly protein PilM</fullName>
    </recommendedName>
</protein>
<name>A0A2N7PQI6_9BACT</name>